<dbReference type="AlphaFoldDB" id="A0A6N3F1X9"/>
<protein>
    <submittedName>
        <fullName evidence="2">Uncharacterized protein</fullName>
    </submittedName>
</protein>
<feature type="transmembrane region" description="Helical" evidence="1">
    <location>
        <begin position="6"/>
        <end position="25"/>
    </location>
</feature>
<keyword evidence="1" id="KW-0812">Transmembrane</keyword>
<evidence type="ECO:0000256" key="1">
    <source>
        <dbReference type="SAM" id="Phobius"/>
    </source>
</evidence>
<accession>A0A6N3F1X9</accession>
<name>A0A6N3F1X9_9CLOT</name>
<keyword evidence="1" id="KW-1133">Transmembrane helix</keyword>
<dbReference type="RefSeq" id="WP_156626948.1">
    <property type="nucleotide sequence ID" value="NZ_CACRTO010000025.1"/>
</dbReference>
<proteinExistence type="predicted"/>
<reference evidence="2" key="1">
    <citation type="submission" date="2019-11" db="EMBL/GenBank/DDBJ databases">
        <authorList>
            <person name="Feng L."/>
        </authorList>
    </citation>
    <scope>NUCLEOTIDE SEQUENCE</scope>
    <source>
        <strain evidence="2">CTertiumLFYP3</strain>
    </source>
</reference>
<organism evidence="2">
    <name type="scientific">Clostridium tertium</name>
    <dbReference type="NCBI Taxonomy" id="1559"/>
    <lineage>
        <taxon>Bacteria</taxon>
        <taxon>Bacillati</taxon>
        <taxon>Bacillota</taxon>
        <taxon>Clostridia</taxon>
        <taxon>Eubacteriales</taxon>
        <taxon>Clostridiaceae</taxon>
        <taxon>Clostridium</taxon>
    </lineage>
</organism>
<evidence type="ECO:0000313" key="2">
    <source>
        <dbReference type="EMBL" id="VYU46009.1"/>
    </source>
</evidence>
<sequence length="57" mass="6709">MLGSLGIIGSIIFFVILFYIIRTAVEDGVLYALKKYDREKERERYIETDVDEEEFSN</sequence>
<dbReference type="EMBL" id="CACRTO010000025">
    <property type="protein sequence ID" value="VYU46009.1"/>
    <property type="molecule type" value="Genomic_DNA"/>
</dbReference>
<keyword evidence="1" id="KW-0472">Membrane</keyword>
<gene>
    <name evidence="2" type="ORF">CTLFYP3_02515</name>
</gene>